<dbReference type="AlphaFoldDB" id="A0A9P8ML49"/>
<dbReference type="OrthoDB" id="4895341at2759"/>
<dbReference type="GO" id="GO:0031177">
    <property type="term" value="F:phosphopantetheine binding"/>
    <property type="evidence" value="ECO:0007669"/>
    <property type="project" value="TreeGrafter"/>
</dbReference>
<dbReference type="Gene3D" id="1.10.1200.10">
    <property type="entry name" value="ACP-like"/>
    <property type="match status" value="1"/>
</dbReference>
<keyword evidence="1" id="KW-0596">Phosphopantetheine</keyword>
<dbReference type="PROSITE" id="PS50075">
    <property type="entry name" value="CARRIER"/>
    <property type="match status" value="1"/>
</dbReference>
<dbReference type="SUPFAM" id="SSF56801">
    <property type="entry name" value="Acetyl-CoA synthetase-like"/>
    <property type="match status" value="1"/>
</dbReference>
<proteinExistence type="predicted"/>
<keyword evidence="2" id="KW-0597">Phosphoprotein</keyword>
<reference evidence="5" key="1">
    <citation type="submission" date="2021-09" db="EMBL/GenBank/DDBJ databases">
        <title>A high-quality genome of the endoparasitic fungus Hirsutella rhossiliensis with a comparison of Hirsutella genomes reveals transposable elements contributing to genome size variation.</title>
        <authorList>
            <person name="Lin R."/>
            <person name="Jiao Y."/>
            <person name="Sun X."/>
            <person name="Ling J."/>
            <person name="Xie B."/>
            <person name="Cheng X."/>
        </authorList>
    </citation>
    <scope>NUCLEOTIDE SEQUENCE</scope>
    <source>
        <strain evidence="5">HR02</strain>
    </source>
</reference>
<dbReference type="EMBL" id="JAIZPD010000022">
    <property type="protein sequence ID" value="KAH0957188.1"/>
    <property type="molecule type" value="Genomic_DNA"/>
</dbReference>
<dbReference type="FunFam" id="3.30.300.30:FF:000015">
    <property type="entry name" value="Nonribosomal peptide synthase SidD"/>
    <property type="match status" value="1"/>
</dbReference>
<keyword evidence="3" id="KW-0436">Ligase</keyword>
<dbReference type="PROSITE" id="PS00455">
    <property type="entry name" value="AMP_BINDING"/>
    <property type="match status" value="1"/>
</dbReference>
<evidence type="ECO:0000256" key="1">
    <source>
        <dbReference type="ARBA" id="ARBA00022450"/>
    </source>
</evidence>
<dbReference type="PANTHER" id="PTHR45527:SF1">
    <property type="entry name" value="FATTY ACID SYNTHASE"/>
    <property type="match status" value="1"/>
</dbReference>
<feature type="domain" description="Carrier" evidence="4">
    <location>
        <begin position="480"/>
        <end position="555"/>
    </location>
</feature>
<evidence type="ECO:0000259" key="4">
    <source>
        <dbReference type="PROSITE" id="PS50075"/>
    </source>
</evidence>
<dbReference type="Pfam" id="PF00501">
    <property type="entry name" value="AMP-binding"/>
    <property type="match status" value="1"/>
</dbReference>
<dbReference type="InterPro" id="IPR036736">
    <property type="entry name" value="ACP-like_sf"/>
</dbReference>
<comment type="caution">
    <text evidence="5">The sequence shown here is derived from an EMBL/GenBank/DDBJ whole genome shotgun (WGS) entry which is preliminary data.</text>
</comment>
<evidence type="ECO:0000313" key="5">
    <source>
        <dbReference type="EMBL" id="KAH0957188.1"/>
    </source>
</evidence>
<dbReference type="Pfam" id="PF00550">
    <property type="entry name" value="PP-binding"/>
    <property type="match status" value="1"/>
</dbReference>
<dbReference type="Gene3D" id="3.30.300.30">
    <property type="match status" value="1"/>
</dbReference>
<dbReference type="GO" id="GO:0016874">
    <property type="term" value="F:ligase activity"/>
    <property type="evidence" value="ECO:0007669"/>
    <property type="project" value="UniProtKB-KW"/>
</dbReference>
<dbReference type="Proteomes" id="UP000824596">
    <property type="component" value="Unassembled WGS sequence"/>
</dbReference>
<dbReference type="GeneID" id="68360865"/>
<dbReference type="InterPro" id="IPR045851">
    <property type="entry name" value="AMP-bd_C_sf"/>
</dbReference>
<dbReference type="InterPro" id="IPR009081">
    <property type="entry name" value="PP-bd_ACP"/>
</dbReference>
<dbReference type="RefSeq" id="XP_044714702.1">
    <property type="nucleotide sequence ID" value="XM_044870207.1"/>
</dbReference>
<dbReference type="InterPro" id="IPR006162">
    <property type="entry name" value="Ppantetheine_attach_site"/>
</dbReference>
<dbReference type="CDD" id="cd05918">
    <property type="entry name" value="A_NRPS_SidN3_like"/>
    <property type="match status" value="1"/>
</dbReference>
<gene>
    <name evidence="5" type="ORF">HRG_11737</name>
</gene>
<dbReference type="PANTHER" id="PTHR45527">
    <property type="entry name" value="NONRIBOSOMAL PEPTIDE SYNTHETASE"/>
    <property type="match status" value="1"/>
</dbReference>
<name>A0A9P8ML49_9HYPO</name>
<evidence type="ECO:0000256" key="2">
    <source>
        <dbReference type="ARBA" id="ARBA00022553"/>
    </source>
</evidence>
<evidence type="ECO:0000313" key="6">
    <source>
        <dbReference type="Proteomes" id="UP000824596"/>
    </source>
</evidence>
<evidence type="ECO:0000256" key="3">
    <source>
        <dbReference type="ARBA" id="ARBA00022598"/>
    </source>
</evidence>
<dbReference type="GO" id="GO:0005737">
    <property type="term" value="C:cytoplasm"/>
    <property type="evidence" value="ECO:0007669"/>
    <property type="project" value="TreeGrafter"/>
</dbReference>
<keyword evidence="6" id="KW-1185">Reference proteome</keyword>
<accession>A0A9P8ML49</accession>
<dbReference type="InterPro" id="IPR042099">
    <property type="entry name" value="ANL_N_sf"/>
</dbReference>
<protein>
    <submittedName>
        <fullName evidence="5">AMP-binding enzyme domain-containing protein</fullName>
    </submittedName>
</protein>
<dbReference type="GO" id="GO:0043041">
    <property type="term" value="P:amino acid activation for nonribosomal peptide biosynthetic process"/>
    <property type="evidence" value="ECO:0007669"/>
    <property type="project" value="TreeGrafter"/>
</dbReference>
<organism evidence="5 6">
    <name type="scientific">Hirsutella rhossiliensis</name>
    <dbReference type="NCBI Taxonomy" id="111463"/>
    <lineage>
        <taxon>Eukaryota</taxon>
        <taxon>Fungi</taxon>
        <taxon>Dikarya</taxon>
        <taxon>Ascomycota</taxon>
        <taxon>Pezizomycotina</taxon>
        <taxon>Sordariomycetes</taxon>
        <taxon>Hypocreomycetidae</taxon>
        <taxon>Hypocreales</taxon>
        <taxon>Ophiocordycipitaceae</taxon>
        <taxon>Hirsutella</taxon>
    </lineage>
</organism>
<sequence length="578" mass="62015">MSTRLAHHLVHLGLRPGAIVPLCFEKSIWTGVAIMGVMKAGAASVAMDVGQPVQRLRQIVNKVDPRLVLCSANATDLAVGLIETSSSRQALSVSADLLITLSSIPLASPSQLPSIDPSSPLYVVFTSGSTGVPKGAVISHENFCSAIYYQREAMRYGPGSRVFDFVSYSFDVTWPNILQTLTAGGCVCVPSEDERKNDISAAIRRLGATAIHVPPSVARLIDPAEAPAIELVVLGGEPVALSDVTRWGTGVEVVQVYGPAECTPPVMVSYNVSSGDSMKNIGRGCGVVPWIVDVSDCQKLAPIGYLGEPEKTAVAFLQDPVWLVRGCPGRPGRPGRVYRTGDLAKYDADGSIMFIGRKDAQVKVHGQRIELGEVEVHVEKILQGQPCQIDVMVDAVTPKNSTTAMLVAFMVVGSGASSLDDRGGSHTAASLRDISMLLKQGLLEMLPVYMVPTAYIPIEKMPVTGTGKKDRRRLREIGASMTLEELTSYNPDRQEKRQTDSIGADDSFIQIGGDSIAAMRLVALARNQYRATLTVNEIFKHPRFSVLAQLVESRIASSTEDMAAMSGMIQPGSDILRI</sequence>
<dbReference type="GO" id="GO:0044550">
    <property type="term" value="P:secondary metabolite biosynthetic process"/>
    <property type="evidence" value="ECO:0007669"/>
    <property type="project" value="TreeGrafter"/>
</dbReference>
<dbReference type="SUPFAM" id="SSF47336">
    <property type="entry name" value="ACP-like"/>
    <property type="match status" value="1"/>
</dbReference>
<dbReference type="InterPro" id="IPR020845">
    <property type="entry name" value="AMP-binding_CS"/>
</dbReference>
<dbReference type="Gene3D" id="3.40.50.12780">
    <property type="entry name" value="N-terminal domain of ligase-like"/>
    <property type="match status" value="1"/>
</dbReference>
<dbReference type="InterPro" id="IPR000873">
    <property type="entry name" value="AMP-dep_synth/lig_dom"/>
</dbReference>
<dbReference type="PROSITE" id="PS00012">
    <property type="entry name" value="PHOSPHOPANTETHEINE"/>
    <property type="match status" value="1"/>
</dbReference>